<organism evidence="1 2">
    <name type="scientific">Entomophthora muscae</name>
    <dbReference type="NCBI Taxonomy" id="34485"/>
    <lineage>
        <taxon>Eukaryota</taxon>
        <taxon>Fungi</taxon>
        <taxon>Fungi incertae sedis</taxon>
        <taxon>Zoopagomycota</taxon>
        <taxon>Entomophthoromycotina</taxon>
        <taxon>Entomophthoromycetes</taxon>
        <taxon>Entomophthorales</taxon>
        <taxon>Entomophthoraceae</taxon>
        <taxon>Entomophthora</taxon>
    </lineage>
</organism>
<evidence type="ECO:0000313" key="1">
    <source>
        <dbReference type="EMBL" id="KAJ9068089.1"/>
    </source>
</evidence>
<gene>
    <name evidence="1" type="ORF">DSO57_1032149</name>
</gene>
<comment type="caution">
    <text evidence="1">The sequence shown here is derived from an EMBL/GenBank/DDBJ whole genome shotgun (WGS) entry which is preliminary data.</text>
</comment>
<evidence type="ECO:0000313" key="2">
    <source>
        <dbReference type="Proteomes" id="UP001165960"/>
    </source>
</evidence>
<protein>
    <submittedName>
        <fullName evidence="1">Uncharacterized protein</fullName>
    </submittedName>
</protein>
<reference evidence="1" key="1">
    <citation type="submission" date="2022-04" db="EMBL/GenBank/DDBJ databases">
        <title>Genome of the entomopathogenic fungus Entomophthora muscae.</title>
        <authorList>
            <person name="Elya C."/>
            <person name="Lovett B.R."/>
            <person name="Lee E."/>
            <person name="Macias A.M."/>
            <person name="Hajek A.E."/>
            <person name="De Bivort B.L."/>
            <person name="Kasson M.T."/>
            <person name="De Fine Licht H.H."/>
            <person name="Stajich J.E."/>
        </authorList>
    </citation>
    <scope>NUCLEOTIDE SEQUENCE</scope>
    <source>
        <strain evidence="1">Berkeley</strain>
    </source>
</reference>
<name>A0ACC2T0C2_9FUNG</name>
<accession>A0ACC2T0C2</accession>
<keyword evidence="2" id="KW-1185">Reference proteome</keyword>
<proteinExistence type="predicted"/>
<dbReference type="Proteomes" id="UP001165960">
    <property type="component" value="Unassembled WGS sequence"/>
</dbReference>
<sequence length="435" mass="50804">MLPRIVLEEIFSQLDRKQVYKLRLLCFDFYQAALPLLLRVHILEQVKYLEYQSFLKKYGKYVRGLKVKSIRRYKSLFGVGMPLSTIFPQLRSISYNLVHLDVALSRDIFEDCLKLKKLRHLSITDYNLDTLPLLFPLFGKLDSLYVVSCPNMILDNWKLYKDLKELIIVSTEYIYGFTVFVQEAAMVPFQVSLIHINGPGLYVNANAGYYCWVYFKDEQNALFFLQIPLGQAYSKHLQSIGYTKTSPSNLKVIREKAEVVKLLNIPNFVKHFAVDSGYQAFDDIYIEKYATGVSSLYFKCYNDVLFQESPVFQATKVSFGGYYFDGYFCITLINESFPNLQDLYPRRTIRLESISLPHNSLPHLIHFSSEVRQHDCFWPSLLEAAPKLMFIHTNHIPRNYCEIKQQRPLLQFMPHHDIYGNSTDIHDLTGFNRSL</sequence>
<dbReference type="EMBL" id="QTSX02003789">
    <property type="protein sequence ID" value="KAJ9068089.1"/>
    <property type="molecule type" value="Genomic_DNA"/>
</dbReference>